<evidence type="ECO:0000256" key="1">
    <source>
        <dbReference type="SAM" id="MobiDB-lite"/>
    </source>
</evidence>
<gene>
    <name evidence="2" type="ORF">B0A48_02882</name>
</gene>
<dbReference type="EMBL" id="NAJO01000005">
    <property type="protein sequence ID" value="OQO12241.1"/>
    <property type="molecule type" value="Genomic_DNA"/>
</dbReference>
<accession>A0A1V8TLW3</accession>
<dbReference type="Proteomes" id="UP000192596">
    <property type="component" value="Unassembled WGS sequence"/>
</dbReference>
<proteinExistence type="predicted"/>
<dbReference type="InParanoid" id="A0A1V8TLW3"/>
<name>A0A1V8TLW3_9PEZI</name>
<feature type="region of interest" description="Disordered" evidence="1">
    <location>
        <begin position="1"/>
        <end position="71"/>
    </location>
</feature>
<protein>
    <submittedName>
        <fullName evidence="2">Uncharacterized protein</fullName>
    </submittedName>
</protein>
<evidence type="ECO:0000313" key="2">
    <source>
        <dbReference type="EMBL" id="OQO12241.1"/>
    </source>
</evidence>
<keyword evidence="3" id="KW-1185">Reference proteome</keyword>
<feature type="compositionally biased region" description="Low complexity" evidence="1">
    <location>
        <begin position="11"/>
        <end position="20"/>
    </location>
</feature>
<sequence>MSSNPHLASIPSNESPSNSETAVTGNNAAPKDSTPAAKVPDTESKIGSTKMSAEEAADKLYAERIEEEGGA</sequence>
<evidence type="ECO:0000313" key="3">
    <source>
        <dbReference type="Proteomes" id="UP000192596"/>
    </source>
</evidence>
<organism evidence="2 3">
    <name type="scientific">Cryoendolithus antarcticus</name>
    <dbReference type="NCBI Taxonomy" id="1507870"/>
    <lineage>
        <taxon>Eukaryota</taxon>
        <taxon>Fungi</taxon>
        <taxon>Dikarya</taxon>
        <taxon>Ascomycota</taxon>
        <taxon>Pezizomycotina</taxon>
        <taxon>Dothideomycetes</taxon>
        <taxon>Dothideomycetidae</taxon>
        <taxon>Cladosporiales</taxon>
        <taxon>Cladosporiaceae</taxon>
        <taxon>Cryoendolithus</taxon>
    </lineage>
</organism>
<dbReference type="OrthoDB" id="4161095at2759"/>
<reference evidence="3" key="1">
    <citation type="submission" date="2017-03" db="EMBL/GenBank/DDBJ databases">
        <title>Genomes of endolithic fungi from Antarctica.</title>
        <authorList>
            <person name="Coleine C."/>
            <person name="Masonjones S."/>
            <person name="Stajich J.E."/>
        </authorList>
    </citation>
    <scope>NUCLEOTIDE SEQUENCE [LARGE SCALE GENOMIC DNA]</scope>
    <source>
        <strain evidence="3">CCFEE 5527</strain>
    </source>
</reference>
<dbReference type="AlphaFoldDB" id="A0A1V8TLW3"/>
<feature type="compositionally biased region" description="Basic and acidic residues" evidence="1">
    <location>
        <begin position="52"/>
        <end position="64"/>
    </location>
</feature>
<comment type="caution">
    <text evidence="2">The sequence shown here is derived from an EMBL/GenBank/DDBJ whole genome shotgun (WGS) entry which is preliminary data.</text>
</comment>